<accession>A0A165AER5</accession>
<protein>
    <submittedName>
        <fullName evidence="1">Uncharacterized protein</fullName>
    </submittedName>
</protein>
<dbReference type="AlphaFoldDB" id="A0A165AER5"/>
<proteinExistence type="predicted"/>
<sequence>MLNYTFLLPSNYVDLNHIKKYLKNLRVCRQHLVRNTSFLLNGYVKTSLVDVKGVYCKIHKDRVFSSLL</sequence>
<organism evidence="1 2">
    <name type="scientific">Daphnia magna</name>
    <dbReference type="NCBI Taxonomy" id="35525"/>
    <lineage>
        <taxon>Eukaryota</taxon>
        <taxon>Metazoa</taxon>
        <taxon>Ecdysozoa</taxon>
        <taxon>Arthropoda</taxon>
        <taxon>Crustacea</taxon>
        <taxon>Branchiopoda</taxon>
        <taxon>Diplostraca</taxon>
        <taxon>Cladocera</taxon>
        <taxon>Anomopoda</taxon>
        <taxon>Daphniidae</taxon>
        <taxon>Daphnia</taxon>
    </lineage>
</organism>
<keyword evidence="2" id="KW-1185">Reference proteome</keyword>
<comment type="caution">
    <text evidence="1">The sequence shown here is derived from an EMBL/GenBank/DDBJ whole genome shotgun (WGS) entry which is preliminary data.</text>
</comment>
<dbReference type="Proteomes" id="UP000076858">
    <property type="component" value="Unassembled WGS sequence"/>
</dbReference>
<reference evidence="1 2" key="1">
    <citation type="submission" date="2016-03" db="EMBL/GenBank/DDBJ databases">
        <title>EvidentialGene: Evidence-directed Construction of Genes on Genomes.</title>
        <authorList>
            <person name="Gilbert D.G."/>
            <person name="Choi J.-H."/>
            <person name="Mockaitis K."/>
            <person name="Colbourne J."/>
            <person name="Pfrender M."/>
        </authorList>
    </citation>
    <scope>NUCLEOTIDE SEQUENCE [LARGE SCALE GENOMIC DNA]</scope>
    <source>
        <strain evidence="1 2">Xinb3</strain>
        <tissue evidence="1">Complete organism</tissue>
    </source>
</reference>
<gene>
    <name evidence="1" type="ORF">APZ42_016435</name>
</gene>
<evidence type="ECO:0000313" key="1">
    <source>
        <dbReference type="EMBL" id="KZS17542.1"/>
    </source>
</evidence>
<name>A0A165AER5_9CRUS</name>
<evidence type="ECO:0000313" key="2">
    <source>
        <dbReference type="Proteomes" id="UP000076858"/>
    </source>
</evidence>
<dbReference type="EMBL" id="LRGB01000626">
    <property type="protein sequence ID" value="KZS17542.1"/>
    <property type="molecule type" value="Genomic_DNA"/>
</dbReference>